<feature type="domain" description="Mce/MlaD" evidence="2">
    <location>
        <begin position="39"/>
        <end position="113"/>
    </location>
</feature>
<dbReference type="PRINTS" id="PR01782">
    <property type="entry name" value="MCEVIRFACTOR"/>
</dbReference>
<dbReference type="EMBL" id="FOAW01000026">
    <property type="protein sequence ID" value="SEM19312.1"/>
    <property type="molecule type" value="Genomic_DNA"/>
</dbReference>
<dbReference type="InterPro" id="IPR003399">
    <property type="entry name" value="Mce/MlaD"/>
</dbReference>
<dbReference type="InterPro" id="IPR024516">
    <property type="entry name" value="Mce_C"/>
</dbReference>
<keyword evidence="1" id="KW-0472">Membrane</keyword>
<gene>
    <name evidence="4" type="ORF">SAMN05444583_12626</name>
</gene>
<sequence length="351" mass="37293">MTKPRERDPVQIGIIGLVVAGSLVVAGLQYDQLPFISGGGQYTAHFADAGGLMTGDNVTVSGVNVGTVDKIDLDGPQVLVTFTVQDGIALGDETSAAVKTNTILGRKSLKVTPAGEGTLHKSETIPLERTNSPYSLNDALGDLANTVSDLDTDQLNNSLNAMSDTLQDTPPELRTALDGVTRLSASINSRDESLRELLSRAESVTGILATRSDQINALLVDGNQLLAELDRRRNAISELIVNTSAVSKQLTGLVQDNQEQMKPTLEKLNSVVAVLQKNKDNIGKALDGLAPYATALGESVGSGPFFMAYVANFSVGQLTQTFTDSLLWPEHVPSDLQNFPPLTVTPVDPNR</sequence>
<feature type="transmembrane region" description="Helical" evidence="1">
    <location>
        <begin position="12"/>
        <end position="30"/>
    </location>
</feature>
<dbReference type="NCBIfam" id="TIGR00996">
    <property type="entry name" value="Mtu_fam_mce"/>
    <property type="match status" value="1"/>
</dbReference>
<dbReference type="Pfam" id="PF02470">
    <property type="entry name" value="MlaD"/>
    <property type="match status" value="1"/>
</dbReference>
<evidence type="ECO:0000259" key="2">
    <source>
        <dbReference type="Pfam" id="PF02470"/>
    </source>
</evidence>
<evidence type="ECO:0000259" key="3">
    <source>
        <dbReference type="Pfam" id="PF11887"/>
    </source>
</evidence>
<name>A0A1H7WCJ3_9NOCA</name>
<dbReference type="InterPro" id="IPR005693">
    <property type="entry name" value="Mce"/>
</dbReference>
<keyword evidence="1" id="KW-1133">Transmembrane helix</keyword>
<dbReference type="PANTHER" id="PTHR33371">
    <property type="entry name" value="INTERMEMBRANE PHOSPHOLIPID TRANSPORT SYSTEM BINDING PROTEIN MLAD-RELATED"/>
    <property type="match status" value="1"/>
</dbReference>
<dbReference type="PANTHER" id="PTHR33371:SF18">
    <property type="entry name" value="MCE-FAMILY PROTEIN MCE3C"/>
    <property type="match status" value="1"/>
</dbReference>
<keyword evidence="5" id="KW-1185">Reference proteome</keyword>
<evidence type="ECO:0000313" key="5">
    <source>
        <dbReference type="Proteomes" id="UP000198677"/>
    </source>
</evidence>
<dbReference type="Pfam" id="PF11887">
    <property type="entry name" value="Mce4_CUP1"/>
    <property type="match status" value="1"/>
</dbReference>
<dbReference type="InterPro" id="IPR052336">
    <property type="entry name" value="MlaD_Phospholipid_Transporter"/>
</dbReference>
<dbReference type="AlphaFoldDB" id="A0A1H7WCJ3"/>
<evidence type="ECO:0000313" key="4">
    <source>
        <dbReference type="EMBL" id="SEM19312.1"/>
    </source>
</evidence>
<dbReference type="GO" id="GO:0005576">
    <property type="term" value="C:extracellular region"/>
    <property type="evidence" value="ECO:0007669"/>
    <property type="project" value="TreeGrafter"/>
</dbReference>
<evidence type="ECO:0000256" key="1">
    <source>
        <dbReference type="SAM" id="Phobius"/>
    </source>
</evidence>
<reference evidence="5" key="1">
    <citation type="submission" date="2016-10" db="EMBL/GenBank/DDBJ databases">
        <authorList>
            <person name="Varghese N."/>
            <person name="Submissions S."/>
        </authorList>
    </citation>
    <scope>NUCLEOTIDE SEQUENCE [LARGE SCALE GENOMIC DNA]</scope>
    <source>
        <strain evidence="5">DSM 44675</strain>
    </source>
</reference>
<protein>
    <submittedName>
        <fullName evidence="4">Phospholipid/cholesterol/gamma-HCH transport system substrate-binding protein</fullName>
    </submittedName>
</protein>
<dbReference type="Proteomes" id="UP000198677">
    <property type="component" value="Unassembled WGS sequence"/>
</dbReference>
<proteinExistence type="predicted"/>
<keyword evidence="1" id="KW-0812">Transmembrane</keyword>
<dbReference type="OrthoDB" id="5241191at2"/>
<organism evidence="4 5">
    <name type="scientific">Rhodococcus maanshanensis</name>
    <dbReference type="NCBI Taxonomy" id="183556"/>
    <lineage>
        <taxon>Bacteria</taxon>
        <taxon>Bacillati</taxon>
        <taxon>Actinomycetota</taxon>
        <taxon>Actinomycetes</taxon>
        <taxon>Mycobacteriales</taxon>
        <taxon>Nocardiaceae</taxon>
        <taxon>Rhodococcus</taxon>
    </lineage>
</organism>
<feature type="domain" description="Mammalian cell entry C-terminal" evidence="3">
    <location>
        <begin position="118"/>
        <end position="302"/>
    </location>
</feature>
<accession>A0A1H7WCJ3</accession>
<dbReference type="RefSeq" id="WP_072754111.1">
    <property type="nucleotide sequence ID" value="NZ_FOAW01000026.1"/>
</dbReference>